<protein>
    <recommendedName>
        <fullName evidence="5">NADH:ubiquinone oxidoreductase</fullName>
    </recommendedName>
</protein>
<dbReference type="Proteomes" id="UP000633205">
    <property type="component" value="Unassembled WGS sequence"/>
</dbReference>
<feature type="region of interest" description="Disordered" evidence="1">
    <location>
        <begin position="59"/>
        <end position="94"/>
    </location>
</feature>
<sequence>MRKYLLGTGIIGALTSAYSLLRGSDQQPFTWRVALAWISWAITFALSIGMIRDIRRASHGEPVSDDSPIAGNEHKYAKASGNAEGTARKKSRKK</sequence>
<dbReference type="EMBL" id="BMHO01000001">
    <property type="protein sequence ID" value="GGD41481.1"/>
    <property type="molecule type" value="Genomic_DNA"/>
</dbReference>
<comment type="caution">
    <text evidence="3">The sequence shown here is derived from an EMBL/GenBank/DDBJ whole genome shotgun (WGS) entry which is preliminary data.</text>
</comment>
<organism evidence="3 4">
    <name type="scientific">Microbacterium faecale</name>
    <dbReference type="NCBI Taxonomy" id="1804630"/>
    <lineage>
        <taxon>Bacteria</taxon>
        <taxon>Bacillati</taxon>
        <taxon>Actinomycetota</taxon>
        <taxon>Actinomycetes</taxon>
        <taxon>Micrococcales</taxon>
        <taxon>Microbacteriaceae</taxon>
        <taxon>Microbacterium</taxon>
    </lineage>
</organism>
<keyword evidence="4" id="KW-1185">Reference proteome</keyword>
<reference evidence="3" key="2">
    <citation type="submission" date="2020-09" db="EMBL/GenBank/DDBJ databases">
        <authorList>
            <person name="Sun Q."/>
            <person name="Zhou Y."/>
        </authorList>
    </citation>
    <scope>NUCLEOTIDE SEQUENCE</scope>
    <source>
        <strain evidence="3">CGMCC 1.15152</strain>
    </source>
</reference>
<evidence type="ECO:0000256" key="2">
    <source>
        <dbReference type="SAM" id="Phobius"/>
    </source>
</evidence>
<evidence type="ECO:0000313" key="3">
    <source>
        <dbReference type="EMBL" id="GGD41481.1"/>
    </source>
</evidence>
<keyword evidence="2" id="KW-0472">Membrane</keyword>
<gene>
    <name evidence="3" type="ORF">GCM10010915_23030</name>
</gene>
<evidence type="ECO:0000256" key="1">
    <source>
        <dbReference type="SAM" id="MobiDB-lite"/>
    </source>
</evidence>
<dbReference type="AlphaFoldDB" id="A0A916YE02"/>
<name>A0A916YE02_9MICO</name>
<reference evidence="3" key="1">
    <citation type="journal article" date="2014" name="Int. J. Syst. Evol. Microbiol.">
        <title>Complete genome sequence of Corynebacterium casei LMG S-19264T (=DSM 44701T), isolated from a smear-ripened cheese.</title>
        <authorList>
            <consortium name="US DOE Joint Genome Institute (JGI-PGF)"/>
            <person name="Walter F."/>
            <person name="Albersmeier A."/>
            <person name="Kalinowski J."/>
            <person name="Ruckert C."/>
        </authorList>
    </citation>
    <scope>NUCLEOTIDE SEQUENCE</scope>
    <source>
        <strain evidence="3">CGMCC 1.15152</strain>
    </source>
</reference>
<accession>A0A916YE02</accession>
<feature type="transmembrane region" description="Helical" evidence="2">
    <location>
        <begin position="29"/>
        <end position="51"/>
    </location>
</feature>
<proteinExistence type="predicted"/>
<evidence type="ECO:0008006" key="5">
    <source>
        <dbReference type="Google" id="ProtNLM"/>
    </source>
</evidence>
<keyword evidence="2" id="KW-0812">Transmembrane</keyword>
<evidence type="ECO:0000313" key="4">
    <source>
        <dbReference type="Proteomes" id="UP000633205"/>
    </source>
</evidence>
<dbReference type="RefSeq" id="WP_188712360.1">
    <property type="nucleotide sequence ID" value="NZ_BMHO01000001.1"/>
</dbReference>
<keyword evidence="2" id="KW-1133">Transmembrane helix</keyword>